<accession>A0ABD1C2Q1</accession>
<keyword evidence="3" id="KW-1185">Reference proteome</keyword>
<comment type="caution">
    <text evidence="2">The sequence shown here is derived from an EMBL/GenBank/DDBJ whole genome shotgun (WGS) entry which is preliminary data.</text>
</comment>
<evidence type="ECO:0008006" key="4">
    <source>
        <dbReference type="Google" id="ProtNLM"/>
    </source>
</evidence>
<feature type="region of interest" description="Disordered" evidence="1">
    <location>
        <begin position="116"/>
        <end position="135"/>
    </location>
</feature>
<evidence type="ECO:0000256" key="1">
    <source>
        <dbReference type="SAM" id="MobiDB-lite"/>
    </source>
</evidence>
<feature type="compositionally biased region" description="Basic and acidic residues" evidence="1">
    <location>
        <begin position="124"/>
        <end position="135"/>
    </location>
</feature>
<dbReference type="Proteomes" id="UP001558713">
    <property type="component" value="Unassembled WGS sequence"/>
</dbReference>
<name>A0ABD1C2Q1_CARAN</name>
<reference evidence="2 3" key="1">
    <citation type="submission" date="2024-04" db="EMBL/GenBank/DDBJ databases">
        <title>Genome assembly C_amara_ONT_v2.</title>
        <authorList>
            <person name="Yant L."/>
            <person name="Moore C."/>
            <person name="Slenker M."/>
        </authorList>
    </citation>
    <scope>NUCLEOTIDE SEQUENCE [LARGE SCALE GENOMIC DNA]</scope>
    <source>
        <tissue evidence="2">Leaf</tissue>
    </source>
</reference>
<dbReference type="AlphaFoldDB" id="A0ABD1C2Q1"/>
<organism evidence="2 3">
    <name type="scientific">Cardamine amara subsp. amara</name>
    <dbReference type="NCBI Taxonomy" id="228776"/>
    <lineage>
        <taxon>Eukaryota</taxon>
        <taxon>Viridiplantae</taxon>
        <taxon>Streptophyta</taxon>
        <taxon>Embryophyta</taxon>
        <taxon>Tracheophyta</taxon>
        <taxon>Spermatophyta</taxon>
        <taxon>Magnoliopsida</taxon>
        <taxon>eudicotyledons</taxon>
        <taxon>Gunneridae</taxon>
        <taxon>Pentapetalae</taxon>
        <taxon>rosids</taxon>
        <taxon>malvids</taxon>
        <taxon>Brassicales</taxon>
        <taxon>Brassicaceae</taxon>
        <taxon>Cardamineae</taxon>
        <taxon>Cardamine</taxon>
    </lineage>
</organism>
<evidence type="ECO:0000313" key="2">
    <source>
        <dbReference type="EMBL" id="KAL1223584.1"/>
    </source>
</evidence>
<sequence>MWATKLLNLNLKTAQKRREMALHKLEEIRLDAYESSKVYKERTKAFHDKKITPKTFTAGDQVLIFNSIVKLFPGKLKSRWSGPFHIKEVLPYGSITLLDLEGREFTVNGQRVKPYMADNNIPRDTSDHLGDPDNA</sequence>
<protein>
    <recommendedName>
        <fullName evidence="4">Reverse transcriptase domain-containing protein</fullName>
    </recommendedName>
</protein>
<dbReference type="EMBL" id="JBANAX010000071">
    <property type="protein sequence ID" value="KAL1223584.1"/>
    <property type="molecule type" value="Genomic_DNA"/>
</dbReference>
<gene>
    <name evidence="2" type="ORF">V5N11_034332</name>
</gene>
<evidence type="ECO:0000313" key="3">
    <source>
        <dbReference type="Proteomes" id="UP001558713"/>
    </source>
</evidence>
<proteinExistence type="predicted"/>